<organism evidence="2 3">
    <name type="scientific">Paucilactobacillus hokkaidonensis JCM 18461</name>
    <dbReference type="NCBI Taxonomy" id="1291742"/>
    <lineage>
        <taxon>Bacteria</taxon>
        <taxon>Bacillati</taxon>
        <taxon>Bacillota</taxon>
        <taxon>Bacilli</taxon>
        <taxon>Lactobacillales</taxon>
        <taxon>Lactobacillaceae</taxon>
        <taxon>Paucilactobacillus</taxon>
    </lineage>
</organism>
<proteinExistence type="predicted"/>
<dbReference type="Proteomes" id="UP000031620">
    <property type="component" value="Chromosome"/>
</dbReference>
<dbReference type="HOGENOM" id="CLU_052943_1_0_9"/>
<dbReference type="InterPro" id="IPR011249">
    <property type="entry name" value="Metalloenz_LuxS/M16"/>
</dbReference>
<dbReference type="RefSeq" id="WP_041094100.1">
    <property type="nucleotide sequence ID" value="NZ_AP014680.1"/>
</dbReference>
<dbReference type="Gene3D" id="3.30.830.10">
    <property type="entry name" value="Metalloenzyme, LuxS/M16 peptidase-like"/>
    <property type="match status" value="2"/>
</dbReference>
<gene>
    <name evidence="2" type="ORF">LOOC260_115470</name>
</gene>
<dbReference type="EMBL" id="AP014680">
    <property type="protein sequence ID" value="BAP86057.1"/>
    <property type="molecule type" value="Genomic_DNA"/>
</dbReference>
<dbReference type="AlphaFoldDB" id="A0A0A1GUV3"/>
<dbReference type="NCBIfam" id="NF047422">
    <property type="entry name" value="YfmF_fam"/>
    <property type="match status" value="1"/>
</dbReference>
<sequence>MDFKLTDGVDLHIISTPQFKTNQILINFSTQQSEKNITARSLVADLLETSTHKYPTQTALARQTSSLFGAYVGTNVGRYGNLHALRVRASFVNDQYAVPGLTEQVISLLHEMIFQPLIDNNAFDEPTFNLQRNNLRSSIQALDEDKQFYAAMKLREIYFADNSLLKIPSFGRLSDLDELTPESLVETYRAMVTNDRINIIVLGNVDEKRIVEQFKQFEFQPREAQFGSLFYQQELVATPKVQTETQVLNQSKLNLAYQLPIYYQDADYYASLVMNGILGGSPLSKLFVNVREKASLAYYANSQPNAFNGLFSIQTGIQSDSQKQAQRLIKEQVTAVIEGEFTAELLQEVKDGIINQYETSLDVSSNIVEQVLLDKITNTKTNDLAKKINQVTTADVMRVAAQLKLQATYYLNGDLN</sequence>
<feature type="domain" description="Peptidase M16 C-terminal" evidence="1">
    <location>
        <begin position="179"/>
        <end position="351"/>
    </location>
</feature>
<dbReference type="PANTHER" id="PTHR11851">
    <property type="entry name" value="METALLOPROTEASE"/>
    <property type="match status" value="1"/>
</dbReference>
<dbReference type="KEGG" id="lho:LOOC260_115470"/>
<name>A0A0A1GUV3_9LACO</name>
<protein>
    <submittedName>
        <fullName evidence="2">Peptidase M16</fullName>
    </submittedName>
</protein>
<accession>A0A0A1GUV3</accession>
<dbReference type="GO" id="GO:0046872">
    <property type="term" value="F:metal ion binding"/>
    <property type="evidence" value="ECO:0007669"/>
    <property type="project" value="InterPro"/>
</dbReference>
<evidence type="ECO:0000259" key="1">
    <source>
        <dbReference type="Pfam" id="PF05193"/>
    </source>
</evidence>
<dbReference type="SUPFAM" id="SSF63411">
    <property type="entry name" value="LuxS/MPP-like metallohydrolase"/>
    <property type="match status" value="2"/>
</dbReference>
<dbReference type="InterPro" id="IPR050361">
    <property type="entry name" value="MPP/UQCRC_Complex"/>
</dbReference>
<evidence type="ECO:0000313" key="3">
    <source>
        <dbReference type="Proteomes" id="UP000031620"/>
    </source>
</evidence>
<reference evidence="2 3" key="1">
    <citation type="submission" date="2014-11" db="EMBL/GenBank/DDBJ databases">
        <title>Complete genome sequence and analysis of Lactobacillus hokkaidonensis LOOC260T.</title>
        <authorList>
            <person name="Tanizawa Y."/>
            <person name="Tohno M."/>
            <person name="Kaminuma E."/>
            <person name="Nakamura Y."/>
            <person name="Arita M."/>
        </authorList>
    </citation>
    <scope>NUCLEOTIDE SEQUENCE [LARGE SCALE GENOMIC DNA]</scope>
    <source>
        <strain evidence="2 3">LOOC260</strain>
    </source>
</reference>
<dbReference type="Pfam" id="PF05193">
    <property type="entry name" value="Peptidase_M16_C"/>
    <property type="match status" value="1"/>
</dbReference>
<dbReference type="STRING" id="1291742.LOOC260_115470"/>
<dbReference type="PANTHER" id="PTHR11851:SF186">
    <property type="entry name" value="INACTIVE METALLOPROTEASE YMFF-RELATED"/>
    <property type="match status" value="1"/>
</dbReference>
<evidence type="ECO:0000313" key="2">
    <source>
        <dbReference type="EMBL" id="BAP86057.1"/>
    </source>
</evidence>
<dbReference type="InterPro" id="IPR007863">
    <property type="entry name" value="Peptidase_M16_C"/>
</dbReference>